<protein>
    <submittedName>
        <fullName evidence="2">Uncharacterized protein</fullName>
    </submittedName>
</protein>
<evidence type="ECO:0000313" key="3">
    <source>
        <dbReference type="Proteomes" id="UP000266673"/>
    </source>
</evidence>
<sequence>MGLDAGPSTIQELNNIMKNYIVRYTPKHNQEVTQRNSRTLLDNSHNVKNYSDVANDTDSNSIDDNDRSYSEENKENIDLSLIQNPIIQAKKGAPRKSRFKGSQETNLKNKERPKAAGRKPTECQQCHKFRHNKVGCEKWYKKIKFYILLSDQVQ</sequence>
<name>A0A397UBF1_9GLOM</name>
<dbReference type="EMBL" id="QKWP01001626">
    <property type="protein sequence ID" value="RIB07635.1"/>
    <property type="molecule type" value="Genomic_DNA"/>
</dbReference>
<dbReference type="Proteomes" id="UP000266673">
    <property type="component" value="Unassembled WGS sequence"/>
</dbReference>
<feature type="compositionally biased region" description="Basic and acidic residues" evidence="1">
    <location>
        <begin position="64"/>
        <end position="75"/>
    </location>
</feature>
<keyword evidence="3" id="KW-1185">Reference proteome</keyword>
<evidence type="ECO:0000256" key="1">
    <source>
        <dbReference type="SAM" id="MobiDB-lite"/>
    </source>
</evidence>
<proteinExistence type="predicted"/>
<dbReference type="OrthoDB" id="2474815at2759"/>
<feature type="region of interest" description="Disordered" evidence="1">
    <location>
        <begin position="90"/>
        <end position="120"/>
    </location>
</feature>
<dbReference type="AlphaFoldDB" id="A0A397UBF1"/>
<feature type="region of interest" description="Disordered" evidence="1">
    <location>
        <begin position="34"/>
        <end position="75"/>
    </location>
</feature>
<organism evidence="2 3">
    <name type="scientific">Gigaspora rosea</name>
    <dbReference type="NCBI Taxonomy" id="44941"/>
    <lineage>
        <taxon>Eukaryota</taxon>
        <taxon>Fungi</taxon>
        <taxon>Fungi incertae sedis</taxon>
        <taxon>Mucoromycota</taxon>
        <taxon>Glomeromycotina</taxon>
        <taxon>Glomeromycetes</taxon>
        <taxon>Diversisporales</taxon>
        <taxon>Gigasporaceae</taxon>
        <taxon>Gigaspora</taxon>
    </lineage>
</organism>
<feature type="compositionally biased region" description="Polar residues" evidence="1">
    <location>
        <begin position="34"/>
        <end position="54"/>
    </location>
</feature>
<comment type="caution">
    <text evidence="2">The sequence shown here is derived from an EMBL/GenBank/DDBJ whole genome shotgun (WGS) entry which is preliminary data.</text>
</comment>
<reference evidence="2 3" key="1">
    <citation type="submission" date="2018-06" db="EMBL/GenBank/DDBJ databases">
        <title>Comparative genomics reveals the genomic features of Rhizophagus irregularis, R. cerebriforme, R. diaphanum and Gigaspora rosea, and their symbiotic lifestyle signature.</title>
        <authorList>
            <person name="Morin E."/>
            <person name="San Clemente H."/>
            <person name="Chen E.C.H."/>
            <person name="De La Providencia I."/>
            <person name="Hainaut M."/>
            <person name="Kuo A."/>
            <person name="Kohler A."/>
            <person name="Murat C."/>
            <person name="Tang N."/>
            <person name="Roy S."/>
            <person name="Loubradou J."/>
            <person name="Henrissat B."/>
            <person name="Grigoriev I.V."/>
            <person name="Corradi N."/>
            <person name="Roux C."/>
            <person name="Martin F.M."/>
        </authorList>
    </citation>
    <scope>NUCLEOTIDE SEQUENCE [LARGE SCALE GENOMIC DNA]</scope>
    <source>
        <strain evidence="2 3">DAOM 194757</strain>
    </source>
</reference>
<gene>
    <name evidence="2" type="ORF">C2G38_2045844</name>
</gene>
<evidence type="ECO:0000313" key="2">
    <source>
        <dbReference type="EMBL" id="RIB07635.1"/>
    </source>
</evidence>
<accession>A0A397UBF1</accession>